<sequence>MIILNSFLLALGQIGDARFRKVLLLGVGLTFALLVAVYAGFLWLINTLVGPEVTLPVLGEVTWVGGLLSVSSLIFMMVLSVFLMVPVASAITSMFLDEVAQAVEDKHYPGLPPVTKVPFGDALKDTVNFLGVLIAANLLAFLLYVFLAPFALFIFWGLNGFLLGREYFTLAAMRRVGREGARKLRSQHMLTIWAAGILMAIPLSIPLVNLLIPILGAATFTHIFHAVTARR</sequence>
<proteinExistence type="predicted"/>
<feature type="transmembrane region" description="Helical" evidence="5">
    <location>
        <begin position="150"/>
        <end position="168"/>
    </location>
</feature>
<comment type="caution">
    <text evidence="6">The sequence shown here is derived from an EMBL/GenBank/DDBJ whole genome shotgun (WGS) entry which is preliminary data.</text>
</comment>
<protein>
    <submittedName>
        <fullName evidence="6">EI24 domain-containing protein</fullName>
    </submittedName>
</protein>
<evidence type="ECO:0000313" key="7">
    <source>
        <dbReference type="Proteomes" id="UP001320899"/>
    </source>
</evidence>
<keyword evidence="2 5" id="KW-0812">Transmembrane</keyword>
<feature type="transmembrane region" description="Helical" evidence="5">
    <location>
        <begin position="189"/>
        <end position="205"/>
    </location>
</feature>
<dbReference type="Pfam" id="PF07264">
    <property type="entry name" value="EI24"/>
    <property type="match status" value="1"/>
</dbReference>
<feature type="transmembrane region" description="Helical" evidence="5">
    <location>
        <begin position="63"/>
        <end position="85"/>
    </location>
</feature>
<comment type="subcellular location">
    <subcellularLocation>
        <location evidence="1">Membrane</location>
        <topology evidence="1">Multi-pass membrane protein</topology>
    </subcellularLocation>
</comment>
<evidence type="ECO:0000256" key="5">
    <source>
        <dbReference type="SAM" id="Phobius"/>
    </source>
</evidence>
<dbReference type="EMBL" id="JAOWLB010000005">
    <property type="protein sequence ID" value="MCV2888628.1"/>
    <property type="molecule type" value="Genomic_DNA"/>
</dbReference>
<dbReference type="RefSeq" id="WP_263828415.1">
    <property type="nucleotide sequence ID" value="NZ_JAOWLB010000005.1"/>
</dbReference>
<keyword evidence="3 5" id="KW-1133">Transmembrane helix</keyword>
<evidence type="ECO:0000313" key="6">
    <source>
        <dbReference type="EMBL" id="MCV2888628.1"/>
    </source>
</evidence>
<dbReference type="Proteomes" id="UP001320899">
    <property type="component" value="Unassembled WGS sequence"/>
</dbReference>
<evidence type="ECO:0000256" key="2">
    <source>
        <dbReference type="ARBA" id="ARBA00022692"/>
    </source>
</evidence>
<feature type="transmembrane region" description="Helical" evidence="5">
    <location>
        <begin position="22"/>
        <end position="43"/>
    </location>
</feature>
<dbReference type="InterPro" id="IPR059112">
    <property type="entry name" value="CysZ/EI24"/>
</dbReference>
<evidence type="ECO:0000256" key="4">
    <source>
        <dbReference type="ARBA" id="ARBA00023136"/>
    </source>
</evidence>
<feature type="transmembrane region" description="Helical" evidence="5">
    <location>
        <begin position="126"/>
        <end position="144"/>
    </location>
</feature>
<gene>
    <name evidence="6" type="ORF">OE747_09745</name>
</gene>
<accession>A0ABT3AIZ5</accession>
<evidence type="ECO:0000256" key="3">
    <source>
        <dbReference type="ARBA" id="ARBA00022989"/>
    </source>
</evidence>
<organism evidence="6 7">
    <name type="scientific">Ruegeria aquimaris</name>
    <dbReference type="NCBI Taxonomy" id="2984333"/>
    <lineage>
        <taxon>Bacteria</taxon>
        <taxon>Pseudomonadati</taxon>
        <taxon>Pseudomonadota</taxon>
        <taxon>Alphaproteobacteria</taxon>
        <taxon>Rhodobacterales</taxon>
        <taxon>Roseobacteraceae</taxon>
        <taxon>Ruegeria</taxon>
    </lineage>
</organism>
<name>A0ABT3AIZ5_9RHOB</name>
<keyword evidence="7" id="KW-1185">Reference proteome</keyword>
<evidence type="ECO:0000256" key="1">
    <source>
        <dbReference type="ARBA" id="ARBA00004141"/>
    </source>
</evidence>
<keyword evidence="4 5" id="KW-0472">Membrane</keyword>
<reference evidence="6 7" key="1">
    <citation type="submission" date="2022-10" db="EMBL/GenBank/DDBJ databases">
        <title>Ruegeria sp. nov., isolated from ocean surface sediments.</title>
        <authorList>
            <person name="He W."/>
            <person name="Xue H.-P."/>
            <person name="Zhang D.-F."/>
        </authorList>
    </citation>
    <scope>NUCLEOTIDE SEQUENCE [LARGE SCALE GENOMIC DNA]</scope>
    <source>
        <strain evidence="6 7">XHP0148</strain>
    </source>
</reference>